<evidence type="ECO:0000313" key="13">
    <source>
        <dbReference type="EMBL" id="AUI70018.1"/>
    </source>
</evidence>
<evidence type="ECO:0000256" key="8">
    <source>
        <dbReference type="ARBA" id="ARBA00022692"/>
    </source>
</evidence>
<dbReference type="GO" id="GO:0015886">
    <property type="term" value="P:heme transport"/>
    <property type="evidence" value="ECO:0007669"/>
    <property type="project" value="InterPro"/>
</dbReference>
<evidence type="ECO:0000256" key="12">
    <source>
        <dbReference type="RuleBase" id="RU363101"/>
    </source>
</evidence>
<dbReference type="RefSeq" id="WP_062151763.1">
    <property type="nucleotide sequence ID" value="NZ_CP012373.2"/>
</dbReference>
<proteinExistence type="inferred from homology"/>
<comment type="subcellular location">
    <subcellularLocation>
        <location evidence="2 12">Cell inner membrane</location>
        <topology evidence="2 12">Single-pass membrane protein</topology>
    </subcellularLocation>
</comment>
<evidence type="ECO:0000256" key="11">
    <source>
        <dbReference type="ARBA" id="ARBA00023136"/>
    </source>
</evidence>
<evidence type="ECO:0000256" key="1">
    <source>
        <dbReference type="ARBA" id="ARBA00002442"/>
    </source>
</evidence>
<accession>A0A2N9YHK8</accession>
<organism evidence="13 14">
    <name type="scientific">Beggiatoa leptomitoformis</name>
    <dbReference type="NCBI Taxonomy" id="288004"/>
    <lineage>
        <taxon>Bacteria</taxon>
        <taxon>Pseudomonadati</taxon>
        <taxon>Pseudomonadota</taxon>
        <taxon>Gammaproteobacteria</taxon>
        <taxon>Thiotrichales</taxon>
        <taxon>Thiotrichaceae</taxon>
        <taxon>Beggiatoa</taxon>
    </lineage>
</organism>
<comment type="similarity">
    <text evidence="3 12">Belongs to the CcmD/CycX/HelD family.</text>
</comment>
<dbReference type="PANTHER" id="PTHR37531">
    <property type="entry name" value="HEME EXPORTER PROTEIN D"/>
    <property type="match status" value="1"/>
</dbReference>
<dbReference type="KEGG" id="blep:AL038_08500"/>
<evidence type="ECO:0000256" key="10">
    <source>
        <dbReference type="ARBA" id="ARBA00022989"/>
    </source>
</evidence>
<evidence type="ECO:0000256" key="4">
    <source>
        <dbReference type="ARBA" id="ARBA00016461"/>
    </source>
</evidence>
<dbReference type="AlphaFoldDB" id="A0A2N9YHK8"/>
<evidence type="ECO:0000256" key="9">
    <source>
        <dbReference type="ARBA" id="ARBA00022748"/>
    </source>
</evidence>
<dbReference type="GO" id="GO:0017004">
    <property type="term" value="P:cytochrome complex assembly"/>
    <property type="evidence" value="ECO:0007669"/>
    <property type="project" value="UniProtKB-KW"/>
</dbReference>
<dbReference type="GO" id="GO:0005886">
    <property type="term" value="C:plasma membrane"/>
    <property type="evidence" value="ECO:0007669"/>
    <property type="project" value="UniProtKB-SubCell"/>
</dbReference>
<gene>
    <name evidence="13" type="primary">ccmD</name>
    <name evidence="13" type="ORF">BLE401_15810</name>
</gene>
<name>A0A2N9YHK8_9GAMM</name>
<sequence>MNDFFNMGGYAFYVWTSYGLAFLILGANLLIPLSHKRELLQTLARRARRKENG</sequence>
<keyword evidence="5 12" id="KW-0813">Transport</keyword>
<evidence type="ECO:0000256" key="5">
    <source>
        <dbReference type="ARBA" id="ARBA00022448"/>
    </source>
</evidence>
<evidence type="ECO:0000256" key="7">
    <source>
        <dbReference type="ARBA" id="ARBA00022519"/>
    </source>
</evidence>
<keyword evidence="11 12" id="KW-0472">Membrane</keyword>
<keyword evidence="6 12" id="KW-1003">Cell membrane</keyword>
<dbReference type="EMBL" id="CP018889">
    <property type="protein sequence ID" value="AUI70018.1"/>
    <property type="molecule type" value="Genomic_DNA"/>
</dbReference>
<dbReference type="InterPro" id="IPR052075">
    <property type="entry name" value="Heme_exporter_D"/>
</dbReference>
<keyword evidence="9 12" id="KW-0201">Cytochrome c-type biogenesis</keyword>
<dbReference type="STRING" id="288004.AL038_08500"/>
<keyword evidence="8 12" id="KW-0812">Transmembrane</keyword>
<protein>
    <recommendedName>
        <fullName evidence="4 12">Heme exporter protein D</fullName>
    </recommendedName>
</protein>
<evidence type="ECO:0000256" key="2">
    <source>
        <dbReference type="ARBA" id="ARBA00004377"/>
    </source>
</evidence>
<evidence type="ECO:0000256" key="3">
    <source>
        <dbReference type="ARBA" id="ARBA00008741"/>
    </source>
</evidence>
<keyword evidence="7 12" id="KW-0997">Cell inner membrane</keyword>
<feature type="transmembrane region" description="Helical" evidence="12">
    <location>
        <begin position="12"/>
        <end position="31"/>
    </location>
</feature>
<evidence type="ECO:0000313" key="14">
    <source>
        <dbReference type="Proteomes" id="UP000234271"/>
    </source>
</evidence>
<dbReference type="OrthoDB" id="9815607at2"/>
<keyword evidence="14" id="KW-1185">Reference proteome</keyword>
<dbReference type="Proteomes" id="UP000234271">
    <property type="component" value="Chromosome"/>
</dbReference>
<reference evidence="14" key="1">
    <citation type="submission" date="2016-12" db="EMBL/GenBank/DDBJ databases">
        <title>Complete Genome Sequence of Beggiatoa leptomitiformis D-401.</title>
        <authorList>
            <person name="Fomenkov A."/>
            <person name="Vincze T."/>
            <person name="Grabovich M."/>
            <person name="Anton B.P."/>
            <person name="Dubinina G."/>
            <person name="Orlova M."/>
            <person name="Belousova E."/>
            <person name="Roberts R.J."/>
        </authorList>
    </citation>
    <scope>NUCLEOTIDE SEQUENCE [LARGE SCALE GENOMIC DNA]</scope>
    <source>
        <strain evidence="14">D-401</strain>
    </source>
</reference>
<dbReference type="PANTHER" id="PTHR37531:SF1">
    <property type="entry name" value="HEME EXPORTER PROTEIN D"/>
    <property type="match status" value="1"/>
</dbReference>
<dbReference type="Pfam" id="PF04995">
    <property type="entry name" value="CcmD"/>
    <property type="match status" value="1"/>
</dbReference>
<keyword evidence="10 12" id="KW-1133">Transmembrane helix</keyword>
<dbReference type="NCBIfam" id="TIGR03141">
    <property type="entry name" value="cytochro_ccmD"/>
    <property type="match status" value="1"/>
</dbReference>
<evidence type="ECO:0000256" key="6">
    <source>
        <dbReference type="ARBA" id="ARBA00022475"/>
    </source>
</evidence>
<dbReference type="GO" id="GO:1903607">
    <property type="term" value="P:cytochrome c biosynthetic process"/>
    <property type="evidence" value="ECO:0007669"/>
    <property type="project" value="TreeGrafter"/>
</dbReference>
<comment type="function">
    <text evidence="1 12">Required for the export of heme to the periplasm for the biogenesis of c-type cytochromes.</text>
</comment>
<dbReference type="InterPro" id="IPR007078">
    <property type="entry name" value="Haem_export_protD_CcmD"/>
</dbReference>